<sequence>MIRTEAMKERGGVKPVNLDEMYWSQLKYAPLAIELPVDRLRSARQTLAVQRYVCSWPTVLKDQAERLGRELQAELSDVVLAAYVTLLHRYSRQEELVIGIDGVMPMYLNLEEELSFAQLVSYVQAAQEEARCHVGLTVEEIAEALGLDTNPSRHPLFQVTFERQADLMMARMESPYELSLLVSEAEGDLLMAIEYKQALFESRTAMRIADQLRLLLEGAVVCPDALLGDLPLLTEAQRSQILIEWNSKPALQNGEEAVHRLVERIVQQQPQAVAATFESEEITYREIDERANQLAHYLIAAGVQREDLVGISLDRSFEQLVAVLAVLKAGAAYVPMDPMYPVDRLEYMLADAKPKYLLTESYLRGKWGIAHDVGTALLFPREMEAVLAEQDRQAPKTDVQVDQLAYIIYTSGSTGRPKAVMVPHRGLINIALSAIQTFDLKRDSRVLQFASLSFDASVWEIFMALLSGASLHLTTMDSLIAVVNERLVTTGLLPPAVLSVVSPDDVPTLRTIISGGEPCSAEIVKRWSQAAFYNAYGPTEASVCATIARCEPDGREPSIGRAVPGARLYVLDARLQPVPAGMSGELYIGGVGVARGYLNRPNLTAERFLQDPYAMTQGARMYRTGDLVRYDRNGELRFIGRLDSQVKIRGLRIELGEIESVIASHEGVLDAVVTVQDLNAEDKVIVAYYVPEDESVGSMELYTYASSKLPHFMVPATFVKLDQLPLTPNGKVNVKALPVPNFSISTALDKLQLPKNRTEQQIANIWCEILQMKEVSTTDDFFMLGGHSLRATQVTSRIWERFGVNVLLTEFFQSPTVVGLAQLVQSREQSVVEAVGHANQIRKADHGRDLPLSFTQERLWFVQSLDPESAAYNIPVSVRLHGELDVEVLRCSLTEIIERHEVLRTVYRVNRESPTQMVLPEWTFEWEISDLRDLVQEAATAQLRQIEEALFRRVIDIKAGLPFRIALVRITEKDHRLLLNFHHIAFDGWSLGVLFKELGTLYQRKSKGKHEPLAPLALQYLDYAVWLRETFAEQLDEQMTYWREHLQGMNGVLELPADRPRPPVPTYRGARHLFKVPSALAHSLRELSRQEGVTLYMTLLTCFKILLARLSGERDIAVGTPIANRTRPELEDLIGFFVNTLVMRTKLTDKKSFRELLQAVQMTALGAFSHQDIPFERLVEELQPERDMSRNPLFQVMFNMLNLPPIRLQMDDLTAEVYEDGGVMSKFDLTLYARELDDDSLEMDLVYSTDLFNEERMAEFGRQLLVIMEQAIADPDRKLKDLSLRTAHSASLLPSGVGEMAAVEELPVASRLTQTAKLLDVRIAVVDAEGEWSYGQLEARSNRIAHYLQANGLQRGEVVAVYAQRSAALLGALLGIHKAGGAFMILDPSYPVARLKDCFDLVKPRALLQIEGAGPLPVDLAERAKALICRLSLRGDGTDVADRLSVLPDEPLTMEITADDTAYIAFTSGTTGKPKGIVGTHGPLSHFLRWHTDMFEITSTDRFALMAGLAHDPLLRDLFTGVYAGGMLVIPHPDDMQDSKRLREFLIDKEVTILHLTPAMGTLIGEGAKAGRFTSLRLACFGGDMLTASDVRDLQLLAPNVCCVNFYGATETPQAMGYALVDGQTEKARLPIGRGIDGVELLIIGDGNRLLGVGELGEVYIRTPHLSKGYLHDERNTRTKYVANPFTGDPSDRLYRTGDLGRYLPDGQVELVGRSDRQVKVRGYRIELEEIEAVISRHREIWDTVAMLREDKLGDKQLVAYVVAPKLNEVKELRSFLQEHLPSYMVPSAILLLENIPLTPNGKVDQRQLPSPDHLQSGAAVYEPPRNETEAAVTEIWKEVLGVTQVSIFDNFFEIGGHSLKVIRVLSHVREQFGVDLPLRSFFEAPTIASLADVIALQQGELLDSDDIDQVMAQLRIMAGGDDARLQELIDALLGEEEEEQ</sequence>
<dbReference type="Gene3D" id="3.30.559.30">
    <property type="entry name" value="Nonribosomal peptide synthetase, condensation domain"/>
    <property type="match status" value="2"/>
</dbReference>
<evidence type="ECO:0000256" key="5">
    <source>
        <dbReference type="ARBA" id="ARBA00023194"/>
    </source>
</evidence>
<keyword evidence="5" id="KW-0045">Antibiotic biosynthesis</keyword>
<feature type="domain" description="Carrier" evidence="6">
    <location>
        <begin position="1824"/>
        <end position="1899"/>
    </location>
</feature>
<dbReference type="SUPFAM" id="SSF56801">
    <property type="entry name" value="Acetyl-CoA synthetase-like"/>
    <property type="match status" value="2"/>
</dbReference>
<evidence type="ECO:0000256" key="4">
    <source>
        <dbReference type="ARBA" id="ARBA00022553"/>
    </source>
</evidence>
<dbReference type="InterPro" id="IPR042099">
    <property type="entry name" value="ANL_N_sf"/>
</dbReference>
<comment type="caution">
    <text evidence="7">The sequence shown here is derived from an EMBL/GenBank/DDBJ whole genome shotgun (WGS) entry which is preliminary data.</text>
</comment>
<dbReference type="SUPFAM" id="SSF47336">
    <property type="entry name" value="ACP-like"/>
    <property type="match status" value="2"/>
</dbReference>
<evidence type="ECO:0000313" key="7">
    <source>
        <dbReference type="EMBL" id="MFD2170049.1"/>
    </source>
</evidence>
<keyword evidence="3" id="KW-0596">Phosphopantetheine</keyword>
<accession>A0ABW4ZX02</accession>
<dbReference type="PROSITE" id="PS50075">
    <property type="entry name" value="CARRIER"/>
    <property type="match status" value="2"/>
</dbReference>
<dbReference type="PROSITE" id="PS00455">
    <property type="entry name" value="AMP_BINDING"/>
    <property type="match status" value="2"/>
</dbReference>
<dbReference type="CDD" id="cd19531">
    <property type="entry name" value="LCL_NRPS-like"/>
    <property type="match status" value="1"/>
</dbReference>
<dbReference type="CDD" id="cd05930">
    <property type="entry name" value="A_NRPS"/>
    <property type="match status" value="1"/>
</dbReference>
<dbReference type="EMBL" id="JBHUIO010000005">
    <property type="protein sequence ID" value="MFD2170049.1"/>
    <property type="molecule type" value="Genomic_DNA"/>
</dbReference>
<dbReference type="InterPro" id="IPR023213">
    <property type="entry name" value="CAT-like_dom_sf"/>
</dbReference>
<comment type="cofactor">
    <cofactor evidence="1">
        <name>pantetheine 4'-phosphate</name>
        <dbReference type="ChEBI" id="CHEBI:47942"/>
    </cofactor>
</comment>
<dbReference type="PANTHER" id="PTHR45527">
    <property type="entry name" value="NONRIBOSOMAL PEPTIDE SYNTHETASE"/>
    <property type="match status" value="1"/>
</dbReference>
<dbReference type="InterPro" id="IPR001242">
    <property type="entry name" value="Condensation_dom"/>
</dbReference>
<dbReference type="Pfam" id="PF13193">
    <property type="entry name" value="AMP-binding_C"/>
    <property type="match status" value="2"/>
</dbReference>
<keyword evidence="4" id="KW-0597">Phosphoprotein</keyword>
<reference evidence="8" key="1">
    <citation type="journal article" date="2019" name="Int. J. Syst. Evol. Microbiol.">
        <title>The Global Catalogue of Microorganisms (GCM) 10K type strain sequencing project: providing services to taxonomists for standard genome sequencing and annotation.</title>
        <authorList>
            <consortium name="The Broad Institute Genomics Platform"/>
            <consortium name="The Broad Institute Genome Sequencing Center for Infectious Disease"/>
            <person name="Wu L."/>
            <person name="Ma J."/>
        </authorList>
    </citation>
    <scope>NUCLEOTIDE SEQUENCE [LARGE SCALE GENOMIC DNA]</scope>
    <source>
        <strain evidence="8">CGMCC 1.13574</strain>
    </source>
</reference>
<dbReference type="PROSITE" id="PS00012">
    <property type="entry name" value="PHOSPHOPANTETHEINE"/>
    <property type="match status" value="2"/>
</dbReference>
<evidence type="ECO:0000313" key="8">
    <source>
        <dbReference type="Proteomes" id="UP001597343"/>
    </source>
</evidence>
<dbReference type="SUPFAM" id="SSF52777">
    <property type="entry name" value="CoA-dependent acyltransferases"/>
    <property type="match status" value="3"/>
</dbReference>
<feature type="domain" description="Carrier" evidence="6">
    <location>
        <begin position="753"/>
        <end position="828"/>
    </location>
</feature>
<dbReference type="InterPro" id="IPR020845">
    <property type="entry name" value="AMP-binding_CS"/>
</dbReference>
<proteinExistence type="inferred from homology"/>
<dbReference type="Gene3D" id="3.40.50.12780">
    <property type="entry name" value="N-terminal domain of ligase-like"/>
    <property type="match status" value="1"/>
</dbReference>
<dbReference type="RefSeq" id="WP_386045677.1">
    <property type="nucleotide sequence ID" value="NZ_JBHUIO010000005.1"/>
</dbReference>
<dbReference type="NCBIfam" id="NF003417">
    <property type="entry name" value="PRK04813.1"/>
    <property type="match status" value="2"/>
</dbReference>
<dbReference type="Pfam" id="PF00668">
    <property type="entry name" value="Condensation"/>
    <property type="match status" value="2"/>
</dbReference>
<keyword evidence="8" id="KW-1185">Reference proteome</keyword>
<dbReference type="InterPro" id="IPR000873">
    <property type="entry name" value="AMP-dep_synth/lig_dom"/>
</dbReference>
<organism evidence="7 8">
    <name type="scientific">Tumebacillus lipolyticus</name>
    <dbReference type="NCBI Taxonomy" id="1280370"/>
    <lineage>
        <taxon>Bacteria</taxon>
        <taxon>Bacillati</taxon>
        <taxon>Bacillota</taxon>
        <taxon>Bacilli</taxon>
        <taxon>Bacillales</taxon>
        <taxon>Alicyclobacillaceae</taxon>
        <taxon>Tumebacillus</taxon>
    </lineage>
</organism>
<dbReference type="Gene3D" id="3.40.50.980">
    <property type="match status" value="2"/>
</dbReference>
<dbReference type="Proteomes" id="UP001597343">
    <property type="component" value="Unassembled WGS sequence"/>
</dbReference>
<dbReference type="PANTHER" id="PTHR45527:SF1">
    <property type="entry name" value="FATTY ACID SYNTHASE"/>
    <property type="match status" value="1"/>
</dbReference>
<dbReference type="InterPro" id="IPR045851">
    <property type="entry name" value="AMP-bd_C_sf"/>
</dbReference>
<dbReference type="Gene3D" id="2.30.38.10">
    <property type="entry name" value="Luciferase, Domain 3"/>
    <property type="match status" value="1"/>
</dbReference>
<protein>
    <submittedName>
        <fullName evidence="7">Amino acid adenylation domain-containing protein</fullName>
    </submittedName>
</protein>
<dbReference type="Pfam" id="PF00501">
    <property type="entry name" value="AMP-binding"/>
    <property type="match status" value="2"/>
</dbReference>
<dbReference type="Pfam" id="PF00550">
    <property type="entry name" value="PP-binding"/>
    <property type="match status" value="2"/>
</dbReference>
<dbReference type="InterPro" id="IPR009081">
    <property type="entry name" value="PP-bd_ACP"/>
</dbReference>
<dbReference type="Gene3D" id="3.30.559.10">
    <property type="entry name" value="Chloramphenicol acetyltransferase-like domain"/>
    <property type="match status" value="1"/>
</dbReference>
<dbReference type="InterPro" id="IPR010071">
    <property type="entry name" value="AA_adenyl_dom"/>
</dbReference>
<dbReference type="SMART" id="SM00823">
    <property type="entry name" value="PKS_PP"/>
    <property type="match status" value="2"/>
</dbReference>
<dbReference type="InterPro" id="IPR020806">
    <property type="entry name" value="PKS_PP-bd"/>
</dbReference>
<gene>
    <name evidence="7" type="ORF">ACFSOY_08570</name>
</gene>
<dbReference type="Gene3D" id="3.30.300.30">
    <property type="match status" value="2"/>
</dbReference>
<evidence type="ECO:0000256" key="3">
    <source>
        <dbReference type="ARBA" id="ARBA00022450"/>
    </source>
</evidence>
<evidence type="ECO:0000259" key="6">
    <source>
        <dbReference type="PROSITE" id="PS50075"/>
    </source>
</evidence>
<dbReference type="NCBIfam" id="TIGR01733">
    <property type="entry name" value="AA-adenyl-dom"/>
    <property type="match status" value="2"/>
</dbReference>
<dbReference type="InterPro" id="IPR036736">
    <property type="entry name" value="ACP-like_sf"/>
</dbReference>
<dbReference type="InterPro" id="IPR025110">
    <property type="entry name" value="AMP-bd_C"/>
</dbReference>
<evidence type="ECO:0000256" key="1">
    <source>
        <dbReference type="ARBA" id="ARBA00001957"/>
    </source>
</evidence>
<name>A0ABW4ZX02_9BACL</name>
<evidence type="ECO:0000256" key="2">
    <source>
        <dbReference type="ARBA" id="ARBA00006432"/>
    </source>
</evidence>
<dbReference type="Gene3D" id="1.10.1200.10">
    <property type="entry name" value="ACP-like"/>
    <property type="match status" value="2"/>
</dbReference>
<comment type="similarity">
    <text evidence="2">Belongs to the ATP-dependent AMP-binding enzyme family.</text>
</comment>
<dbReference type="InterPro" id="IPR006162">
    <property type="entry name" value="Ppantetheine_attach_site"/>
</dbReference>